<dbReference type="Pfam" id="PF21960">
    <property type="entry name" value="RCF1-5-like_lid"/>
    <property type="match status" value="1"/>
</dbReference>
<evidence type="ECO:0000313" key="3">
    <source>
        <dbReference type="Proteomes" id="UP001604336"/>
    </source>
</evidence>
<reference evidence="3" key="1">
    <citation type="submission" date="2024-07" db="EMBL/GenBank/DDBJ databases">
        <title>Two chromosome-level genome assemblies of Korean endemic species Abeliophyllum distichum and Forsythia ovata (Oleaceae).</title>
        <authorList>
            <person name="Jang H."/>
        </authorList>
    </citation>
    <scope>NUCLEOTIDE SEQUENCE [LARGE SCALE GENOMIC DNA]</scope>
</reference>
<sequence length="523" mass="58230">MPSPLIPCSNSAPNISNFPHSLSHSDVHKSVRPAGSVATAWPKKLGNLITRKGSPSSKNAGLTEENLQEFNRRNAILETRYSTCSPYYKGLTDFSLDINREKLSGSSPGRESHTETFVSSGSKSSFVVKVQKWSTSWNTTKKHDKPSSSALSSSFWSKSSGHSRAVTSDSSSSKTTATGMIITNIRTKTKTNDSESEWKKVSFTANGNQDTTGLLNKEKPLSESEQELPPTIPSPTSPPQISSQTTQDPLLPPSRPLQVPPPLAQTPPTAAAQTPATEDFVLKNEETKRTGNDRKYIWAENYRPIYLQDFLCNRRTALWLQAVVKAEERSHFIFEGLPGVGKRTMIWALLREAFGANNVQGEGVGSVLVNLMVSQQHIEVNLSELKGYEKHILVELIKERSTKLSNKALKRNHEDCKAIILYEADKISTDTLTYINWILERFKGCNKVFFCCSDISKLEPVKSLCTVVQLLPPSTEEIVEVLEFIAKQEGIHLPHQLAVKFANKSNNNLRQAIRSFEATWHFK</sequence>
<comment type="caution">
    <text evidence="2">The sequence shown here is derived from an EMBL/GenBank/DDBJ whole genome shotgun (WGS) entry which is preliminary data.</text>
</comment>
<proteinExistence type="predicted"/>
<dbReference type="PANTHER" id="PTHR11669">
    <property type="entry name" value="REPLICATION FACTOR C / DNA POLYMERASE III GAMMA-TAU SUBUNIT"/>
    <property type="match status" value="1"/>
</dbReference>
<accession>A0ABD1TFQ5</accession>
<dbReference type="InterPro" id="IPR050238">
    <property type="entry name" value="DNA_Rep/Repair_Clamp_Loader"/>
</dbReference>
<dbReference type="Proteomes" id="UP001604336">
    <property type="component" value="Unassembled WGS sequence"/>
</dbReference>
<dbReference type="InterPro" id="IPR027417">
    <property type="entry name" value="P-loop_NTPase"/>
</dbReference>
<dbReference type="PANTHER" id="PTHR11669:SF52">
    <property type="entry name" value="OS10G0574500 PROTEIN"/>
    <property type="match status" value="1"/>
</dbReference>
<name>A0ABD1TFQ5_9LAMI</name>
<protein>
    <submittedName>
        <fullName evidence="2">Replication factor C</fullName>
    </submittedName>
</protein>
<feature type="compositionally biased region" description="Low complexity" evidence="1">
    <location>
        <begin position="147"/>
        <end position="186"/>
    </location>
</feature>
<dbReference type="AlphaFoldDB" id="A0ABD1TFQ5"/>
<feature type="compositionally biased region" description="Basic and acidic residues" evidence="1">
    <location>
        <begin position="190"/>
        <end position="200"/>
    </location>
</feature>
<evidence type="ECO:0000313" key="2">
    <source>
        <dbReference type="EMBL" id="KAL2511576.1"/>
    </source>
</evidence>
<gene>
    <name evidence="2" type="ORF">Adt_17176</name>
</gene>
<organism evidence="2 3">
    <name type="scientific">Abeliophyllum distichum</name>
    <dbReference type="NCBI Taxonomy" id="126358"/>
    <lineage>
        <taxon>Eukaryota</taxon>
        <taxon>Viridiplantae</taxon>
        <taxon>Streptophyta</taxon>
        <taxon>Embryophyta</taxon>
        <taxon>Tracheophyta</taxon>
        <taxon>Spermatophyta</taxon>
        <taxon>Magnoliopsida</taxon>
        <taxon>eudicotyledons</taxon>
        <taxon>Gunneridae</taxon>
        <taxon>Pentapetalae</taxon>
        <taxon>asterids</taxon>
        <taxon>lamiids</taxon>
        <taxon>Lamiales</taxon>
        <taxon>Oleaceae</taxon>
        <taxon>Forsythieae</taxon>
        <taxon>Abeliophyllum</taxon>
    </lineage>
</organism>
<feature type="region of interest" description="Disordered" evidence="1">
    <location>
        <begin position="137"/>
        <end position="286"/>
    </location>
</feature>
<feature type="compositionally biased region" description="Low complexity" evidence="1">
    <location>
        <begin position="266"/>
        <end position="277"/>
    </location>
</feature>
<dbReference type="FunFam" id="1.10.8.60:FF:000030">
    <property type="entry name" value="replication factor C subunit 3"/>
    <property type="match status" value="1"/>
</dbReference>
<feature type="compositionally biased region" description="Polar residues" evidence="1">
    <location>
        <begin position="203"/>
        <end position="214"/>
    </location>
</feature>
<evidence type="ECO:0000256" key="1">
    <source>
        <dbReference type="SAM" id="MobiDB-lite"/>
    </source>
</evidence>
<feature type="compositionally biased region" description="Low complexity" evidence="1">
    <location>
        <begin position="239"/>
        <end position="249"/>
    </location>
</feature>
<dbReference type="Gene3D" id="1.10.8.60">
    <property type="match status" value="1"/>
</dbReference>
<dbReference type="EMBL" id="JBFOLK010000005">
    <property type="protein sequence ID" value="KAL2511576.1"/>
    <property type="molecule type" value="Genomic_DNA"/>
</dbReference>
<keyword evidence="3" id="KW-1185">Reference proteome</keyword>
<dbReference type="Gene3D" id="3.40.50.300">
    <property type="entry name" value="P-loop containing nucleotide triphosphate hydrolases"/>
    <property type="match status" value="1"/>
</dbReference>
<dbReference type="SUPFAM" id="SSF52540">
    <property type="entry name" value="P-loop containing nucleoside triphosphate hydrolases"/>
    <property type="match status" value="1"/>
</dbReference>
<feature type="compositionally biased region" description="Pro residues" evidence="1">
    <location>
        <begin position="250"/>
        <end position="265"/>
    </location>
</feature>